<gene>
    <name evidence="13" type="ORF">E2F43_09105</name>
</gene>
<dbReference type="Proteomes" id="UP000295554">
    <property type="component" value="Unassembled WGS sequence"/>
</dbReference>
<evidence type="ECO:0000256" key="5">
    <source>
        <dbReference type="ARBA" id="ARBA00022519"/>
    </source>
</evidence>
<feature type="region of interest" description="Disordered" evidence="11">
    <location>
        <begin position="52"/>
        <end position="72"/>
    </location>
</feature>
<dbReference type="AlphaFoldDB" id="A0A4R5LS00"/>
<dbReference type="Gene3D" id="3.30.2420.10">
    <property type="entry name" value="TonB"/>
    <property type="match status" value="1"/>
</dbReference>
<protein>
    <recommendedName>
        <fullName evidence="10">Protein TonB</fullName>
    </recommendedName>
</protein>
<feature type="domain" description="TonB C-terminal" evidence="12">
    <location>
        <begin position="131"/>
        <end position="225"/>
    </location>
</feature>
<dbReference type="GO" id="GO:0005886">
    <property type="term" value="C:plasma membrane"/>
    <property type="evidence" value="ECO:0007669"/>
    <property type="project" value="UniProtKB-SubCell"/>
</dbReference>
<dbReference type="GO" id="GO:0015031">
    <property type="term" value="P:protein transport"/>
    <property type="evidence" value="ECO:0007669"/>
    <property type="project" value="UniProtKB-UniRule"/>
</dbReference>
<evidence type="ECO:0000256" key="3">
    <source>
        <dbReference type="ARBA" id="ARBA00022448"/>
    </source>
</evidence>
<sequence length="231" mass="25482">MTRALPLRLFPAFFGALGLTLAIFLFMQGLIQRSEEGSIRLPVYQRVEILQPPPTAEEPEDKPQQEESPTDQPLMDALQLATPAPQLTTELTMPVLDPGLPEIEVRPVGSSFSAPLGAAGVNIPGGGQDARGFVEVVPFNTRRPNVPEVAWQNKISGWVLVAFTVTPRGDTRDVRVLDANPRGVFEEKVIAAVQDWQYSVSFSRQSSANLVLTQRVEVRWQDFPNNLPNVD</sequence>
<keyword evidence="7 10" id="KW-0653">Protein transport</keyword>
<dbReference type="PROSITE" id="PS52015">
    <property type="entry name" value="TONB_CTD"/>
    <property type="match status" value="1"/>
</dbReference>
<keyword evidence="10" id="KW-0735">Signal-anchor</keyword>
<dbReference type="EMBL" id="SMSE01000002">
    <property type="protein sequence ID" value="TDG13669.1"/>
    <property type="molecule type" value="Genomic_DNA"/>
</dbReference>
<organism evidence="13 14">
    <name type="scientific">Seongchinamella unica</name>
    <dbReference type="NCBI Taxonomy" id="2547392"/>
    <lineage>
        <taxon>Bacteria</taxon>
        <taxon>Pseudomonadati</taxon>
        <taxon>Pseudomonadota</taxon>
        <taxon>Gammaproteobacteria</taxon>
        <taxon>Cellvibrionales</taxon>
        <taxon>Halieaceae</taxon>
        <taxon>Seongchinamella</taxon>
    </lineage>
</organism>
<keyword evidence="8 10" id="KW-1133">Transmembrane helix</keyword>
<keyword evidence="9 10" id="KW-0472">Membrane</keyword>
<dbReference type="OrthoDB" id="1628901at2"/>
<dbReference type="SUPFAM" id="SSF74653">
    <property type="entry name" value="TolA/TonB C-terminal domain"/>
    <property type="match status" value="1"/>
</dbReference>
<evidence type="ECO:0000256" key="4">
    <source>
        <dbReference type="ARBA" id="ARBA00022475"/>
    </source>
</evidence>
<dbReference type="InterPro" id="IPR037682">
    <property type="entry name" value="TonB_C"/>
</dbReference>
<evidence type="ECO:0000256" key="9">
    <source>
        <dbReference type="ARBA" id="ARBA00023136"/>
    </source>
</evidence>
<dbReference type="GO" id="GO:0055085">
    <property type="term" value="P:transmembrane transport"/>
    <property type="evidence" value="ECO:0007669"/>
    <property type="project" value="InterPro"/>
</dbReference>
<keyword evidence="6 10" id="KW-0812">Transmembrane</keyword>
<keyword evidence="14" id="KW-1185">Reference proteome</keyword>
<evidence type="ECO:0000256" key="2">
    <source>
        <dbReference type="ARBA" id="ARBA00006555"/>
    </source>
</evidence>
<name>A0A4R5LS00_9GAMM</name>
<evidence type="ECO:0000256" key="6">
    <source>
        <dbReference type="ARBA" id="ARBA00022692"/>
    </source>
</evidence>
<evidence type="ECO:0000313" key="14">
    <source>
        <dbReference type="Proteomes" id="UP000295554"/>
    </source>
</evidence>
<dbReference type="GO" id="GO:0015891">
    <property type="term" value="P:siderophore transport"/>
    <property type="evidence" value="ECO:0007669"/>
    <property type="project" value="InterPro"/>
</dbReference>
<dbReference type="InterPro" id="IPR003538">
    <property type="entry name" value="TonB"/>
</dbReference>
<evidence type="ECO:0000256" key="7">
    <source>
        <dbReference type="ARBA" id="ARBA00022927"/>
    </source>
</evidence>
<feature type="transmembrane region" description="Helical" evidence="10">
    <location>
        <begin position="12"/>
        <end position="31"/>
    </location>
</feature>
<comment type="similarity">
    <text evidence="2 10">Belongs to the TonB family.</text>
</comment>
<reference evidence="13 14" key="1">
    <citation type="submission" date="2019-03" db="EMBL/GenBank/DDBJ databases">
        <title>Seongchinamella monodicae gen. nov., sp. nov., a novel member of the Gammaproteobacteria isolated from a tidal mudflat of beach.</title>
        <authorList>
            <person name="Yang H.G."/>
            <person name="Kang J.W."/>
            <person name="Lee S.D."/>
        </authorList>
    </citation>
    <scope>NUCLEOTIDE SEQUENCE [LARGE SCALE GENOMIC DNA]</scope>
    <source>
        <strain evidence="13 14">GH4-78</strain>
    </source>
</reference>
<evidence type="ECO:0000256" key="1">
    <source>
        <dbReference type="ARBA" id="ARBA00004383"/>
    </source>
</evidence>
<keyword evidence="3 10" id="KW-0813">Transport</keyword>
<comment type="function">
    <text evidence="10">Interacts with outer membrane receptor proteins that carry out high-affinity binding and energy dependent uptake into the periplasmic space of specific substrates. It could act to transduce energy from the cytoplasmic membrane to specific energy-requiring processes in the outer membrane, resulting in the release into the periplasm of ligands bound by these outer membrane proteins.</text>
</comment>
<dbReference type="GO" id="GO:0031992">
    <property type="term" value="F:energy transducer activity"/>
    <property type="evidence" value="ECO:0007669"/>
    <property type="project" value="InterPro"/>
</dbReference>
<dbReference type="Pfam" id="PF03544">
    <property type="entry name" value="TonB_C"/>
    <property type="match status" value="1"/>
</dbReference>
<dbReference type="RefSeq" id="WP_133211865.1">
    <property type="nucleotide sequence ID" value="NZ_SMSE01000002.1"/>
</dbReference>
<dbReference type="PRINTS" id="PR01374">
    <property type="entry name" value="TONBPROTEIN"/>
</dbReference>
<evidence type="ECO:0000256" key="8">
    <source>
        <dbReference type="ARBA" id="ARBA00022989"/>
    </source>
</evidence>
<comment type="caution">
    <text evidence="13">The sequence shown here is derived from an EMBL/GenBank/DDBJ whole genome shotgun (WGS) entry which is preliminary data.</text>
</comment>
<proteinExistence type="inferred from homology"/>
<keyword evidence="4 10" id="KW-1003">Cell membrane</keyword>
<dbReference type="GO" id="GO:0030288">
    <property type="term" value="C:outer membrane-bounded periplasmic space"/>
    <property type="evidence" value="ECO:0007669"/>
    <property type="project" value="InterPro"/>
</dbReference>
<evidence type="ECO:0000256" key="10">
    <source>
        <dbReference type="RuleBase" id="RU362123"/>
    </source>
</evidence>
<evidence type="ECO:0000259" key="12">
    <source>
        <dbReference type="PROSITE" id="PS52015"/>
    </source>
</evidence>
<evidence type="ECO:0000256" key="11">
    <source>
        <dbReference type="SAM" id="MobiDB-lite"/>
    </source>
</evidence>
<comment type="subcellular location">
    <subcellularLocation>
        <location evidence="1 10">Cell inner membrane</location>
        <topology evidence="1 10">Single-pass membrane protein</topology>
        <orientation evidence="1 10">Periplasmic side</orientation>
    </subcellularLocation>
</comment>
<dbReference type="NCBIfam" id="TIGR01352">
    <property type="entry name" value="tonB_Cterm"/>
    <property type="match status" value="1"/>
</dbReference>
<accession>A0A4R5LS00</accession>
<keyword evidence="5 10" id="KW-0997">Cell inner membrane</keyword>
<dbReference type="InterPro" id="IPR051045">
    <property type="entry name" value="TonB-dependent_transducer"/>
</dbReference>
<dbReference type="PANTHER" id="PTHR33446">
    <property type="entry name" value="PROTEIN TONB-RELATED"/>
    <property type="match status" value="1"/>
</dbReference>
<evidence type="ECO:0000313" key="13">
    <source>
        <dbReference type="EMBL" id="TDG13669.1"/>
    </source>
</evidence>
<dbReference type="InterPro" id="IPR006260">
    <property type="entry name" value="TonB/TolA_C"/>
</dbReference>